<dbReference type="Proteomes" id="UP000288943">
    <property type="component" value="Chromosome"/>
</dbReference>
<keyword evidence="5" id="KW-0472">Membrane</keyword>
<dbReference type="AlphaFoldDB" id="A0A410WWB5"/>
<dbReference type="OrthoDB" id="2370124at2"/>
<evidence type="ECO:0000256" key="8">
    <source>
        <dbReference type="SAM" id="Coils"/>
    </source>
</evidence>
<dbReference type="Pfam" id="PF25198">
    <property type="entry name" value="Spore_GerAC_N"/>
    <property type="match status" value="1"/>
</dbReference>
<evidence type="ECO:0000256" key="6">
    <source>
        <dbReference type="ARBA" id="ARBA00023139"/>
    </source>
</evidence>
<evidence type="ECO:0000256" key="2">
    <source>
        <dbReference type="ARBA" id="ARBA00007886"/>
    </source>
</evidence>
<sequence length="374" mass="42142">MNRFSKTAASLLTLLLLGGCWDQQLLKSSRIIHIGGFDRGEGDELKVTVAFPDVSSTEGGRSETNELHTVTSNTTQQARGFLDHEISGNYSPSKLLVLLLGEEWARAQNIMPYMDVYYRDPKSPLNARLAVVNGTAEDLIGLKKVGTKLLGRFLDALLENMEDGTVIPRINFQSIGPVKPGQDFALPYVSIHNKKPVVQGVALFHSNVMTASLNSEESLIYLLLKGQRGKTARLTLPVNIEEEEEHETKADRYITVDLHKYSRKIKVELTESGGVRVKIQLKINAAIIEYPLDRLNKKETLQKLNAELSRLLTARAKAVTRKMQEANHDGYGVALRLMAFHPEAWKKMNWEEDYKEVQFEPDIRLKIERKGITF</sequence>
<name>A0A410WWB5_9BACL</name>
<evidence type="ECO:0000313" key="14">
    <source>
        <dbReference type="Proteomes" id="UP001527202"/>
    </source>
</evidence>
<dbReference type="Proteomes" id="UP001527202">
    <property type="component" value="Unassembled WGS sequence"/>
</dbReference>
<keyword evidence="7" id="KW-0449">Lipoprotein</keyword>
<feature type="domain" description="Spore germination GerAC-like C-terminal" evidence="9">
    <location>
        <begin position="199"/>
        <end position="371"/>
    </location>
</feature>
<dbReference type="InterPro" id="IPR038501">
    <property type="entry name" value="Spore_GerAC_C_sf"/>
</dbReference>
<evidence type="ECO:0000313" key="12">
    <source>
        <dbReference type="EMBL" id="QAV18776.1"/>
    </source>
</evidence>
<feature type="domain" description="Spore germination protein N-terminal" evidence="10">
    <location>
        <begin position="22"/>
        <end position="191"/>
    </location>
</feature>
<organism evidence="12 13">
    <name type="scientific">Paenibacillus chitinolyticus</name>
    <dbReference type="NCBI Taxonomy" id="79263"/>
    <lineage>
        <taxon>Bacteria</taxon>
        <taxon>Bacillati</taxon>
        <taxon>Bacillota</taxon>
        <taxon>Bacilli</taxon>
        <taxon>Bacillales</taxon>
        <taxon>Paenibacillaceae</taxon>
        <taxon>Paenibacillus</taxon>
    </lineage>
</organism>
<dbReference type="InterPro" id="IPR057336">
    <property type="entry name" value="GerAC_N"/>
</dbReference>
<dbReference type="EMBL" id="CP026520">
    <property type="protein sequence ID" value="QAV18776.1"/>
    <property type="molecule type" value="Genomic_DNA"/>
</dbReference>
<dbReference type="EMBL" id="JAMDMJ010000033">
    <property type="protein sequence ID" value="MCY9598597.1"/>
    <property type="molecule type" value="Genomic_DNA"/>
</dbReference>
<dbReference type="GO" id="GO:0016020">
    <property type="term" value="C:membrane"/>
    <property type="evidence" value="ECO:0007669"/>
    <property type="project" value="UniProtKB-SubCell"/>
</dbReference>
<keyword evidence="8" id="KW-0175">Coiled coil</keyword>
<evidence type="ECO:0000259" key="10">
    <source>
        <dbReference type="Pfam" id="PF25198"/>
    </source>
</evidence>
<dbReference type="NCBIfam" id="TIGR02887">
    <property type="entry name" value="spore_ger_x_C"/>
    <property type="match status" value="1"/>
</dbReference>
<evidence type="ECO:0000259" key="9">
    <source>
        <dbReference type="Pfam" id="PF05504"/>
    </source>
</evidence>
<feature type="coiled-coil region" evidence="8">
    <location>
        <begin position="294"/>
        <end position="321"/>
    </location>
</feature>
<evidence type="ECO:0000256" key="4">
    <source>
        <dbReference type="ARBA" id="ARBA00022729"/>
    </source>
</evidence>
<dbReference type="KEGG" id="pchi:PC41400_14250"/>
<dbReference type="GO" id="GO:0009847">
    <property type="term" value="P:spore germination"/>
    <property type="evidence" value="ECO:0007669"/>
    <property type="project" value="InterPro"/>
</dbReference>
<evidence type="ECO:0000256" key="7">
    <source>
        <dbReference type="ARBA" id="ARBA00023288"/>
    </source>
</evidence>
<reference evidence="12 13" key="1">
    <citation type="submission" date="2018-01" db="EMBL/GenBank/DDBJ databases">
        <title>The whole genome sequencing and assembly of Paenibacillus chitinolyticus KCCM 41400 strain.</title>
        <authorList>
            <person name="Kim J.-Y."/>
            <person name="Park M.-K."/>
            <person name="Lee Y.-J."/>
            <person name="Yi H."/>
            <person name="Bahn Y.-S."/>
            <person name="Kim J.F."/>
            <person name="Lee D.-W."/>
        </authorList>
    </citation>
    <scope>NUCLEOTIDE SEQUENCE [LARGE SCALE GENOMIC DNA]</scope>
    <source>
        <strain evidence="12 13">KCCM 41400</strain>
    </source>
</reference>
<dbReference type="PROSITE" id="PS51257">
    <property type="entry name" value="PROKAR_LIPOPROTEIN"/>
    <property type="match status" value="1"/>
</dbReference>
<proteinExistence type="inferred from homology"/>
<keyword evidence="6" id="KW-0564">Palmitate</keyword>
<dbReference type="Pfam" id="PF05504">
    <property type="entry name" value="Spore_GerAC"/>
    <property type="match status" value="1"/>
</dbReference>
<dbReference type="Gene3D" id="3.30.300.210">
    <property type="entry name" value="Nutrient germinant receptor protein C, domain 3"/>
    <property type="match status" value="1"/>
</dbReference>
<evidence type="ECO:0000313" key="13">
    <source>
        <dbReference type="Proteomes" id="UP000288943"/>
    </source>
</evidence>
<keyword evidence="14" id="KW-1185">Reference proteome</keyword>
<dbReference type="RefSeq" id="WP_042227770.1">
    <property type="nucleotide sequence ID" value="NZ_CP026520.1"/>
</dbReference>
<dbReference type="PANTHER" id="PTHR35789:SF1">
    <property type="entry name" value="SPORE GERMINATION PROTEIN B3"/>
    <property type="match status" value="1"/>
</dbReference>
<dbReference type="InterPro" id="IPR046953">
    <property type="entry name" value="Spore_GerAC-like_C"/>
</dbReference>
<comment type="subcellular location">
    <subcellularLocation>
        <location evidence="1">Membrane</location>
        <topology evidence="1">Lipid-anchor</topology>
    </subcellularLocation>
</comment>
<reference evidence="11 14" key="2">
    <citation type="submission" date="2022-05" db="EMBL/GenBank/DDBJ databases">
        <title>Genome Sequencing of Bee-Associated Microbes.</title>
        <authorList>
            <person name="Dunlap C."/>
        </authorList>
    </citation>
    <scope>NUCLEOTIDE SEQUENCE [LARGE SCALE GENOMIC DNA]</scope>
    <source>
        <strain evidence="11 14">NRRL B-23120</strain>
    </source>
</reference>
<keyword evidence="3" id="KW-0309">Germination</keyword>
<comment type="similarity">
    <text evidence="2">Belongs to the GerABKC lipoprotein family.</text>
</comment>
<evidence type="ECO:0000256" key="5">
    <source>
        <dbReference type="ARBA" id="ARBA00023136"/>
    </source>
</evidence>
<dbReference type="PANTHER" id="PTHR35789">
    <property type="entry name" value="SPORE GERMINATION PROTEIN B3"/>
    <property type="match status" value="1"/>
</dbReference>
<evidence type="ECO:0000256" key="1">
    <source>
        <dbReference type="ARBA" id="ARBA00004635"/>
    </source>
</evidence>
<protein>
    <submittedName>
        <fullName evidence="12">Ger(X)C family spore germination protein</fullName>
    </submittedName>
</protein>
<accession>A0A410WWB5</accession>
<dbReference type="InterPro" id="IPR008844">
    <property type="entry name" value="Spore_GerAC-like"/>
</dbReference>
<keyword evidence="4" id="KW-0732">Signal</keyword>
<evidence type="ECO:0000256" key="3">
    <source>
        <dbReference type="ARBA" id="ARBA00022544"/>
    </source>
</evidence>
<evidence type="ECO:0000313" key="11">
    <source>
        <dbReference type="EMBL" id="MCY9598597.1"/>
    </source>
</evidence>
<dbReference type="GeneID" id="95375974"/>
<gene>
    <name evidence="11" type="ORF">M5X16_22860</name>
    <name evidence="12" type="ORF">PC41400_14250</name>
</gene>